<dbReference type="GO" id="GO:0005262">
    <property type="term" value="F:calcium channel activity"/>
    <property type="evidence" value="ECO:0007669"/>
    <property type="project" value="TreeGrafter"/>
</dbReference>
<evidence type="ECO:0000256" key="4">
    <source>
        <dbReference type="ARBA" id="ARBA00022989"/>
    </source>
</evidence>
<proteinExistence type="inferred from homology"/>
<evidence type="ECO:0000313" key="9">
    <source>
        <dbReference type="EMBL" id="JAG22816.1"/>
    </source>
</evidence>
<dbReference type="Pfam" id="PF20519">
    <property type="entry name" value="Polycystin_dom"/>
    <property type="match status" value="1"/>
</dbReference>
<gene>
    <name evidence="9" type="primary">PKD2L1_2</name>
    <name evidence="10" type="synonym">PKD2L1_1</name>
    <name evidence="9" type="ORF">CM83_29956</name>
    <name evidence="10" type="ORF">CM83_29958</name>
</gene>
<dbReference type="GO" id="GO:0016020">
    <property type="term" value="C:membrane"/>
    <property type="evidence" value="ECO:0007669"/>
    <property type="project" value="UniProtKB-SubCell"/>
</dbReference>
<feature type="domain" description="Polycystin" evidence="8">
    <location>
        <begin position="230"/>
        <end position="410"/>
    </location>
</feature>
<dbReference type="InterPro" id="IPR051223">
    <property type="entry name" value="Polycystin"/>
</dbReference>
<keyword evidence="5 7" id="KW-0472">Membrane</keyword>
<comment type="subcellular location">
    <subcellularLocation>
        <location evidence="1">Membrane</location>
        <topology evidence="1">Multi-pass membrane protein</topology>
    </subcellularLocation>
</comment>
<reference evidence="11" key="3">
    <citation type="submission" date="2014-09" db="EMBL/GenBank/DDBJ databases">
        <authorList>
            <person name="Magalhaes I.L.F."/>
            <person name="Oliveira U."/>
            <person name="Santos F.R."/>
            <person name="Vidigal T.H.D.A."/>
            <person name="Brescovit A.D."/>
            <person name="Santos A.J."/>
        </authorList>
    </citation>
    <scope>NUCLEOTIDE SEQUENCE</scope>
</reference>
<feature type="compositionally biased region" description="Basic and acidic residues" evidence="6">
    <location>
        <begin position="139"/>
        <end position="163"/>
    </location>
</feature>
<dbReference type="EMBL" id="GBHO01020787">
    <property type="protein sequence ID" value="JAG22817.1"/>
    <property type="molecule type" value="Transcribed_RNA"/>
</dbReference>
<dbReference type="GO" id="GO:0050982">
    <property type="term" value="P:detection of mechanical stimulus"/>
    <property type="evidence" value="ECO:0007669"/>
    <property type="project" value="TreeGrafter"/>
</dbReference>
<evidence type="ECO:0000313" key="11">
    <source>
        <dbReference type="EMBL" id="JAG65504.1"/>
    </source>
</evidence>
<name>A0A0A9XT39_LYGHE</name>
<comment type="similarity">
    <text evidence="2">Belongs to the polycystin family.</text>
</comment>
<keyword evidence="3 7" id="KW-0812">Transmembrane</keyword>
<evidence type="ECO:0000256" key="1">
    <source>
        <dbReference type="ARBA" id="ARBA00004141"/>
    </source>
</evidence>
<dbReference type="EMBL" id="GBRD01000317">
    <property type="protein sequence ID" value="JAG65504.1"/>
    <property type="molecule type" value="Transcribed_RNA"/>
</dbReference>
<dbReference type="PANTHER" id="PTHR10877">
    <property type="entry name" value="POLYCYSTIN FAMILY MEMBER"/>
    <property type="match status" value="1"/>
</dbReference>
<feature type="region of interest" description="Disordered" evidence="6">
    <location>
        <begin position="117"/>
        <end position="172"/>
    </location>
</feature>
<evidence type="ECO:0000259" key="8">
    <source>
        <dbReference type="Pfam" id="PF20519"/>
    </source>
</evidence>
<dbReference type="PANTHER" id="PTHR10877:SF183">
    <property type="entry name" value="AT14535P-RELATED"/>
    <property type="match status" value="1"/>
</dbReference>
<reference evidence="9" key="2">
    <citation type="submission" date="2014-07" db="EMBL/GenBank/DDBJ databases">
        <authorList>
            <person name="Hull J."/>
        </authorList>
    </citation>
    <scope>NUCLEOTIDE SEQUENCE</scope>
</reference>
<keyword evidence="4 7" id="KW-1133">Transmembrane helix</keyword>
<feature type="transmembrane region" description="Helical" evidence="7">
    <location>
        <begin position="182"/>
        <end position="200"/>
    </location>
</feature>
<feature type="region of interest" description="Disordered" evidence="6">
    <location>
        <begin position="68"/>
        <end position="103"/>
    </location>
</feature>
<evidence type="ECO:0000256" key="7">
    <source>
        <dbReference type="SAM" id="Phobius"/>
    </source>
</evidence>
<evidence type="ECO:0000313" key="10">
    <source>
        <dbReference type="EMBL" id="JAG22817.1"/>
    </source>
</evidence>
<evidence type="ECO:0000256" key="5">
    <source>
        <dbReference type="ARBA" id="ARBA00023136"/>
    </source>
</evidence>
<organism evidence="9">
    <name type="scientific">Lygus hesperus</name>
    <name type="common">Western plant bug</name>
    <dbReference type="NCBI Taxonomy" id="30085"/>
    <lineage>
        <taxon>Eukaryota</taxon>
        <taxon>Metazoa</taxon>
        <taxon>Ecdysozoa</taxon>
        <taxon>Arthropoda</taxon>
        <taxon>Hexapoda</taxon>
        <taxon>Insecta</taxon>
        <taxon>Pterygota</taxon>
        <taxon>Neoptera</taxon>
        <taxon>Paraneoptera</taxon>
        <taxon>Hemiptera</taxon>
        <taxon>Heteroptera</taxon>
        <taxon>Panheteroptera</taxon>
        <taxon>Cimicomorpha</taxon>
        <taxon>Miridae</taxon>
        <taxon>Mirini</taxon>
        <taxon>Lygus</taxon>
    </lineage>
</organism>
<evidence type="ECO:0000256" key="6">
    <source>
        <dbReference type="SAM" id="MobiDB-lite"/>
    </source>
</evidence>
<reference evidence="9" key="1">
    <citation type="journal article" date="2014" name="PLoS ONE">
        <title>Transcriptome-Based Identification of ABC Transporters in the Western Tarnished Plant Bug Lygus hesperus.</title>
        <authorList>
            <person name="Hull J.J."/>
            <person name="Chaney K."/>
            <person name="Geib S.M."/>
            <person name="Fabrick J.A."/>
            <person name="Brent C.S."/>
            <person name="Walsh D."/>
            <person name="Lavine L.C."/>
        </authorList>
    </citation>
    <scope>NUCLEOTIDE SEQUENCE</scope>
</reference>
<sequence length="412" mass="46811">MSSGDKPGGSERATHKTLTLKEPKLLTVGEIDARYLKILRMREEDDMADDYGFRRRFTGEEYGLAPIEQLVLSDDSASETTGETDALEDMEPEDGFETGRGGGGYLRQGAKLGAISRKILLPENPNRDQPQRMKKGKKKEGDETEKKKDGPKETRKEKSDSRSRSNTPDDQEAYVENAMRDFILYVIFLVIANMITFGVLDHAYNYYANTLSEIITQTPFATNLGVSKNFNEIRNVPQIWDFIRLILLKTMYEYGTDHAKTIRAGKREDTLVLFENILIGLPRIRQQRVKNDSCNVQAMFKDLFPSCYDYYTDSQEATEPFGMKNPTAWTYAPPNADSSRYTGKISSYGGGGYMMNLTTNKVYTTSWINELINNAWIQQGTRVVFIDFTTYTPNTNLFCVVKLVFELPPQEG</sequence>
<accession>A0A0A9XT39</accession>
<dbReference type="EMBL" id="GBHO01020788">
    <property type="protein sequence ID" value="JAG22816.1"/>
    <property type="molecule type" value="Transcribed_RNA"/>
</dbReference>
<evidence type="ECO:0000256" key="3">
    <source>
        <dbReference type="ARBA" id="ARBA00022692"/>
    </source>
</evidence>
<dbReference type="InterPro" id="IPR046791">
    <property type="entry name" value="Polycystin_dom"/>
</dbReference>
<protein>
    <submittedName>
        <fullName evidence="9">Polycystic kidney disease 2-like 1 protein</fullName>
    </submittedName>
</protein>
<feature type="compositionally biased region" description="Acidic residues" evidence="6">
    <location>
        <begin position="85"/>
        <end position="96"/>
    </location>
</feature>
<dbReference type="AlphaFoldDB" id="A0A0A9XT39"/>
<evidence type="ECO:0000256" key="2">
    <source>
        <dbReference type="ARBA" id="ARBA00007200"/>
    </source>
</evidence>